<evidence type="ECO:0000313" key="8">
    <source>
        <dbReference type="Proteomes" id="UP000813444"/>
    </source>
</evidence>
<dbReference type="GO" id="GO:0000272">
    <property type="term" value="P:polysaccharide catabolic process"/>
    <property type="evidence" value="ECO:0007669"/>
    <property type="project" value="UniProtKB-KW"/>
</dbReference>
<dbReference type="GO" id="GO:0005576">
    <property type="term" value="C:extracellular region"/>
    <property type="evidence" value="ECO:0007669"/>
    <property type="project" value="UniProtKB-SubCell"/>
</dbReference>
<evidence type="ECO:0000313" key="7">
    <source>
        <dbReference type="EMBL" id="KAH7309886.1"/>
    </source>
</evidence>
<dbReference type="Proteomes" id="UP000813444">
    <property type="component" value="Unassembled WGS sequence"/>
</dbReference>
<dbReference type="EMBL" id="JAGPNK010000013">
    <property type="protein sequence ID" value="KAH7309886.1"/>
    <property type="molecule type" value="Genomic_DNA"/>
</dbReference>
<dbReference type="GO" id="GO:0030570">
    <property type="term" value="F:pectate lyase activity"/>
    <property type="evidence" value="ECO:0007669"/>
    <property type="project" value="InterPro"/>
</dbReference>
<dbReference type="SUPFAM" id="SSF51126">
    <property type="entry name" value="Pectin lyase-like"/>
    <property type="match status" value="1"/>
</dbReference>
<dbReference type="InterPro" id="IPR011050">
    <property type="entry name" value="Pectin_lyase_fold/virulence"/>
</dbReference>
<organism evidence="7 8">
    <name type="scientific">Stachybotrys elegans</name>
    <dbReference type="NCBI Taxonomy" id="80388"/>
    <lineage>
        <taxon>Eukaryota</taxon>
        <taxon>Fungi</taxon>
        <taxon>Dikarya</taxon>
        <taxon>Ascomycota</taxon>
        <taxon>Pezizomycotina</taxon>
        <taxon>Sordariomycetes</taxon>
        <taxon>Hypocreomycetidae</taxon>
        <taxon>Hypocreales</taxon>
        <taxon>Stachybotryaceae</taxon>
        <taxon>Stachybotrys</taxon>
    </lineage>
</organism>
<evidence type="ECO:0000259" key="6">
    <source>
        <dbReference type="SMART" id="SM00656"/>
    </source>
</evidence>
<evidence type="ECO:0000256" key="3">
    <source>
        <dbReference type="ARBA" id="ARBA00023239"/>
    </source>
</evidence>
<protein>
    <submittedName>
        <fullName evidence="7">Pectin lyase fold/virulence factor</fullName>
    </submittedName>
</protein>
<evidence type="ECO:0000256" key="1">
    <source>
        <dbReference type="ARBA" id="ARBA00010980"/>
    </source>
</evidence>
<dbReference type="SUPFAM" id="SSF57180">
    <property type="entry name" value="Cellulose-binding domain"/>
    <property type="match status" value="1"/>
</dbReference>
<dbReference type="SMART" id="SM00656">
    <property type="entry name" value="Amb_all"/>
    <property type="match status" value="1"/>
</dbReference>
<dbReference type="PANTHER" id="PTHR31683">
    <property type="entry name" value="PECTATE LYASE 18-RELATED"/>
    <property type="match status" value="1"/>
</dbReference>
<dbReference type="InterPro" id="IPR012334">
    <property type="entry name" value="Pectin_lyas_fold"/>
</dbReference>
<feature type="chain" id="PRO_5035454690" evidence="5">
    <location>
        <begin position="20"/>
        <end position="329"/>
    </location>
</feature>
<sequence>MLTSNVMVALLTLAGSVTAQAPNWGQCGGATFTGPRTCFPVSTTCSNPVDQLQGYAAYTSGGGGVEPTIVTSCEALRTAAASEDVGVIRVVGMLADCGIVDIGTYKTIFGNGTDSGFVGGGLRARNVREVIIRNLRFNNPPTGESSVSVESAAFVWIDHNEFQNTAPNEEYGSQLDITNRAGAVTVSWNKFSDSSKGSSNPQQASIAYTVTSHHNWWFNLDSVPSIRSLTGHIYSNCFENISIAGIDVRQGAKALVEQNHFITTKNAIVTNLDTQAPGFATERNNIFFESPISITQTGHENPTYPYNLDAAGCICDHLHTWAGVGKINI</sequence>
<gene>
    <name evidence="7" type="ORF">B0I35DRAFT_453484</name>
</gene>
<keyword evidence="2 5" id="KW-0732">Signal</keyword>
<name>A0A8K0WMS9_9HYPO</name>
<dbReference type="Pfam" id="PF00544">
    <property type="entry name" value="Pectate_lyase_4"/>
    <property type="match status" value="1"/>
</dbReference>
<dbReference type="InterPro" id="IPR045032">
    <property type="entry name" value="PEL"/>
</dbReference>
<comment type="subcellular location">
    <subcellularLocation>
        <location evidence="4">Secreted</location>
    </subcellularLocation>
</comment>
<keyword evidence="3 4" id="KW-0456">Lyase</keyword>
<dbReference type="PANTHER" id="PTHR31683:SF18">
    <property type="entry name" value="PECTATE LYASE 21-RELATED"/>
    <property type="match status" value="1"/>
</dbReference>
<reference evidence="7" key="1">
    <citation type="journal article" date="2021" name="Nat. Commun.">
        <title>Genetic determinants of endophytism in the Arabidopsis root mycobiome.</title>
        <authorList>
            <person name="Mesny F."/>
            <person name="Miyauchi S."/>
            <person name="Thiergart T."/>
            <person name="Pickel B."/>
            <person name="Atanasova L."/>
            <person name="Karlsson M."/>
            <person name="Huettel B."/>
            <person name="Barry K.W."/>
            <person name="Haridas S."/>
            <person name="Chen C."/>
            <person name="Bauer D."/>
            <person name="Andreopoulos W."/>
            <person name="Pangilinan J."/>
            <person name="LaButti K."/>
            <person name="Riley R."/>
            <person name="Lipzen A."/>
            <person name="Clum A."/>
            <person name="Drula E."/>
            <person name="Henrissat B."/>
            <person name="Kohler A."/>
            <person name="Grigoriev I.V."/>
            <person name="Martin F.M."/>
            <person name="Hacquard S."/>
        </authorList>
    </citation>
    <scope>NUCLEOTIDE SEQUENCE</scope>
    <source>
        <strain evidence="7">MPI-CAGE-CH-0235</strain>
    </source>
</reference>
<keyword evidence="4" id="KW-0964">Secreted</keyword>
<dbReference type="InterPro" id="IPR035971">
    <property type="entry name" value="CBD_sf"/>
</dbReference>
<keyword evidence="4" id="KW-0119">Carbohydrate metabolism</keyword>
<evidence type="ECO:0000256" key="2">
    <source>
        <dbReference type="ARBA" id="ARBA00022729"/>
    </source>
</evidence>
<feature type="domain" description="Pectate lyase" evidence="6">
    <location>
        <begin position="66"/>
        <end position="267"/>
    </location>
</feature>
<keyword evidence="8" id="KW-1185">Reference proteome</keyword>
<dbReference type="GO" id="GO:0030248">
    <property type="term" value="F:cellulose binding"/>
    <property type="evidence" value="ECO:0007669"/>
    <property type="project" value="InterPro"/>
</dbReference>
<dbReference type="Pfam" id="PF00734">
    <property type="entry name" value="CBM_1"/>
    <property type="match status" value="1"/>
</dbReference>
<comment type="similarity">
    <text evidence="1 4">Belongs to the polysaccharide lyase 1 family.</text>
</comment>
<evidence type="ECO:0000256" key="4">
    <source>
        <dbReference type="RuleBase" id="RU361173"/>
    </source>
</evidence>
<keyword evidence="4" id="KW-0624">Polysaccharide degradation</keyword>
<dbReference type="InterPro" id="IPR000254">
    <property type="entry name" value="CBD"/>
</dbReference>
<dbReference type="OrthoDB" id="1637350at2759"/>
<dbReference type="Gene3D" id="2.160.20.10">
    <property type="entry name" value="Single-stranded right-handed beta-helix, Pectin lyase-like"/>
    <property type="match status" value="1"/>
</dbReference>
<dbReference type="AlphaFoldDB" id="A0A8K0WMS9"/>
<feature type="signal peptide" evidence="5">
    <location>
        <begin position="1"/>
        <end position="19"/>
    </location>
</feature>
<evidence type="ECO:0000256" key="5">
    <source>
        <dbReference type="SAM" id="SignalP"/>
    </source>
</evidence>
<dbReference type="InterPro" id="IPR002022">
    <property type="entry name" value="Pec_lyase"/>
</dbReference>
<accession>A0A8K0WMS9</accession>
<comment type="caution">
    <text evidence="7">The sequence shown here is derived from an EMBL/GenBank/DDBJ whole genome shotgun (WGS) entry which is preliminary data.</text>
</comment>
<proteinExistence type="inferred from homology"/>